<evidence type="ECO:0000256" key="1">
    <source>
        <dbReference type="SAM" id="MobiDB-lite"/>
    </source>
</evidence>
<reference evidence="2" key="1">
    <citation type="journal article" date="2013" name="Nature">
        <title>Draft genome of the wheat A-genome progenitor Triticum urartu.</title>
        <authorList>
            <person name="Ling H.Q."/>
            <person name="Zhao S."/>
            <person name="Liu D."/>
            <person name="Wang J."/>
            <person name="Sun H."/>
            <person name="Zhang C."/>
            <person name="Fan H."/>
            <person name="Li D."/>
            <person name="Dong L."/>
            <person name="Tao Y."/>
            <person name="Gao C."/>
            <person name="Wu H."/>
            <person name="Li Y."/>
            <person name="Cui Y."/>
            <person name="Guo X."/>
            <person name="Zheng S."/>
            <person name="Wang B."/>
            <person name="Yu K."/>
            <person name="Liang Q."/>
            <person name="Yang W."/>
            <person name="Lou X."/>
            <person name="Chen J."/>
            <person name="Feng M."/>
            <person name="Jian J."/>
            <person name="Zhang X."/>
            <person name="Luo G."/>
            <person name="Jiang Y."/>
            <person name="Liu J."/>
            <person name="Wang Z."/>
            <person name="Sha Y."/>
            <person name="Zhang B."/>
            <person name="Wu H."/>
            <person name="Tang D."/>
            <person name="Shen Q."/>
            <person name="Xue P."/>
            <person name="Zou S."/>
            <person name="Wang X."/>
            <person name="Liu X."/>
            <person name="Wang F."/>
            <person name="Yang Y."/>
            <person name="An X."/>
            <person name="Dong Z."/>
            <person name="Zhang K."/>
            <person name="Zhang X."/>
            <person name="Luo M.C."/>
            <person name="Dvorak J."/>
            <person name="Tong Y."/>
            <person name="Wang J."/>
            <person name="Yang H."/>
            <person name="Li Z."/>
            <person name="Wang D."/>
            <person name="Zhang A."/>
            <person name="Wang J."/>
        </authorList>
    </citation>
    <scope>NUCLEOTIDE SEQUENCE</scope>
</reference>
<proteinExistence type="predicted"/>
<gene>
    <name evidence="2" type="ORF">TRIUR3_08512</name>
</gene>
<name>M7ZFR1_TRIUA</name>
<organism evidence="2">
    <name type="scientific">Triticum urartu</name>
    <name type="common">Red wild einkorn</name>
    <name type="synonym">Crithodium urartu</name>
    <dbReference type="NCBI Taxonomy" id="4572"/>
    <lineage>
        <taxon>Eukaryota</taxon>
        <taxon>Viridiplantae</taxon>
        <taxon>Streptophyta</taxon>
        <taxon>Embryophyta</taxon>
        <taxon>Tracheophyta</taxon>
        <taxon>Spermatophyta</taxon>
        <taxon>Magnoliopsida</taxon>
        <taxon>Liliopsida</taxon>
        <taxon>Poales</taxon>
        <taxon>Poaceae</taxon>
        <taxon>BOP clade</taxon>
        <taxon>Pooideae</taxon>
        <taxon>Triticodae</taxon>
        <taxon>Triticeae</taxon>
        <taxon>Triticinae</taxon>
        <taxon>Triticum</taxon>
    </lineage>
</organism>
<dbReference type="AlphaFoldDB" id="M7ZFR1"/>
<feature type="compositionally biased region" description="Low complexity" evidence="1">
    <location>
        <begin position="66"/>
        <end position="75"/>
    </location>
</feature>
<dbReference type="EMBL" id="KD222692">
    <property type="protein sequence ID" value="EMS51245.1"/>
    <property type="molecule type" value="Genomic_DNA"/>
</dbReference>
<evidence type="ECO:0000313" key="2">
    <source>
        <dbReference type="EMBL" id="EMS51245.1"/>
    </source>
</evidence>
<sequence length="112" mass="11270">MAATPLRPTLEGCPGAAPQLALPKAEARPCTAPASLGKDGSSHEAATTNAHIEAPLSGGEPPPTAAPSAIAISETQIMVPERQVEGESQPMGSPSRPVEGKSLLTEVSLQPA</sequence>
<protein>
    <submittedName>
        <fullName evidence="2">Uncharacterized protein</fullName>
    </submittedName>
</protein>
<accession>M7ZFR1</accession>
<feature type="region of interest" description="Disordered" evidence="1">
    <location>
        <begin position="24"/>
        <end position="112"/>
    </location>
</feature>